<dbReference type="OrthoDB" id="2268776at2759"/>
<gene>
    <name evidence="1" type="ORF">MUCCIDRAFT_159306</name>
</gene>
<name>A0A162R816_MUCCL</name>
<proteinExistence type="predicted"/>
<dbReference type="VEuPathDB" id="FungiDB:MUCCIDRAFT_159306"/>
<comment type="caution">
    <text evidence="1">The sequence shown here is derived from an EMBL/GenBank/DDBJ whole genome shotgun (WGS) entry which is preliminary data.</text>
</comment>
<protein>
    <submittedName>
        <fullName evidence="1">Uncharacterized protein</fullName>
    </submittedName>
</protein>
<keyword evidence="2" id="KW-1185">Reference proteome</keyword>
<reference evidence="1 2" key="1">
    <citation type="submission" date="2015-06" db="EMBL/GenBank/DDBJ databases">
        <title>Expansion of signal transduction pathways in fungi by whole-genome duplication.</title>
        <authorList>
            <consortium name="DOE Joint Genome Institute"/>
            <person name="Corrochano L.M."/>
            <person name="Kuo A."/>
            <person name="Marcet-Houben M."/>
            <person name="Polaino S."/>
            <person name="Salamov A."/>
            <person name="Villalobos J.M."/>
            <person name="Alvarez M.I."/>
            <person name="Avalos J."/>
            <person name="Benito E.P."/>
            <person name="Benoit I."/>
            <person name="Burger G."/>
            <person name="Camino L.P."/>
            <person name="Canovas D."/>
            <person name="Cerda-Olmedo E."/>
            <person name="Cheng J.-F."/>
            <person name="Dominguez A."/>
            <person name="Elias M."/>
            <person name="Eslava A.P."/>
            <person name="Glaser F."/>
            <person name="Grimwood J."/>
            <person name="Gutierrez G."/>
            <person name="Heitman J."/>
            <person name="Henrissat B."/>
            <person name="Iturriaga E.A."/>
            <person name="Lang B.F."/>
            <person name="Lavin J.L."/>
            <person name="Lee S."/>
            <person name="Li W."/>
            <person name="Lindquist E."/>
            <person name="Lopez-Garcia S."/>
            <person name="Luque E.M."/>
            <person name="Marcos A.T."/>
            <person name="Martin J."/>
            <person name="Mccluskey K."/>
            <person name="Medina H.R."/>
            <person name="Miralles-Duran A."/>
            <person name="Miyazaki A."/>
            <person name="Munoz-Torres E."/>
            <person name="Oguiza J.A."/>
            <person name="Ohm R."/>
            <person name="Olmedo M."/>
            <person name="Orejas M."/>
            <person name="Ortiz-Castellanos L."/>
            <person name="Pisabarro A.G."/>
            <person name="Rodriguez-Romero J."/>
            <person name="Ruiz-Herrera J."/>
            <person name="Ruiz-Vazquez R."/>
            <person name="Sanz C."/>
            <person name="Schackwitz W."/>
            <person name="Schmutz J."/>
            <person name="Shahriari M."/>
            <person name="Shelest E."/>
            <person name="Silva-Franco F."/>
            <person name="Soanes D."/>
            <person name="Syed K."/>
            <person name="Tagua V.G."/>
            <person name="Talbot N.J."/>
            <person name="Thon M."/>
            <person name="De Vries R.P."/>
            <person name="Wiebenga A."/>
            <person name="Yadav J.S."/>
            <person name="Braun E.L."/>
            <person name="Baker S."/>
            <person name="Garre V."/>
            <person name="Horwitz B."/>
            <person name="Torres-Martinez S."/>
            <person name="Idnurm A."/>
            <person name="Herrera-Estrella A."/>
            <person name="Gabaldon T."/>
            <person name="Grigoriev I.V."/>
        </authorList>
    </citation>
    <scope>NUCLEOTIDE SEQUENCE [LARGE SCALE GENOMIC DNA]</scope>
    <source>
        <strain evidence="1 2">CBS 277.49</strain>
    </source>
</reference>
<accession>A0A162R816</accession>
<sequence length="231" mass="26495">MRSSIHQYAYENITMKKASQDVLHYCKQLSDAIDENKDIERIVFHPSNTINANIKKIALDLIENAADTTCKSKSTFTGEHLLPFPDVLIGFKHQKKLINCLVLEVKRPTATSKYQAENDHVELLKQMKTSIDFQVKLFIKSPVSFGVLCQGFECFLFKMMLAEDGIYLATQLRKFRLPEDPTSLTDVPRVVESINYAIEQVLAVQQRFKEHTKEATVEAKFVKQSFITKFV</sequence>
<dbReference type="Proteomes" id="UP000077051">
    <property type="component" value="Unassembled WGS sequence"/>
</dbReference>
<dbReference type="AlphaFoldDB" id="A0A162R816"/>
<evidence type="ECO:0000313" key="1">
    <source>
        <dbReference type="EMBL" id="OAD09150.1"/>
    </source>
</evidence>
<organism evidence="1 2">
    <name type="scientific">Mucor lusitanicus CBS 277.49</name>
    <dbReference type="NCBI Taxonomy" id="747725"/>
    <lineage>
        <taxon>Eukaryota</taxon>
        <taxon>Fungi</taxon>
        <taxon>Fungi incertae sedis</taxon>
        <taxon>Mucoromycota</taxon>
        <taxon>Mucoromycotina</taxon>
        <taxon>Mucoromycetes</taxon>
        <taxon>Mucorales</taxon>
        <taxon>Mucorineae</taxon>
        <taxon>Mucoraceae</taxon>
        <taxon>Mucor</taxon>
    </lineage>
</organism>
<evidence type="ECO:0000313" key="2">
    <source>
        <dbReference type="Proteomes" id="UP000077051"/>
    </source>
</evidence>
<dbReference type="EMBL" id="AMYB01000001">
    <property type="protein sequence ID" value="OAD09150.1"/>
    <property type="molecule type" value="Genomic_DNA"/>
</dbReference>